<evidence type="ECO:0000256" key="2">
    <source>
        <dbReference type="ARBA" id="ARBA00023015"/>
    </source>
</evidence>
<feature type="region of interest" description="Disordered" evidence="5">
    <location>
        <begin position="240"/>
        <end position="260"/>
    </location>
</feature>
<dbReference type="SUPFAM" id="SSF47413">
    <property type="entry name" value="lambda repressor-like DNA-binding domains"/>
    <property type="match status" value="1"/>
</dbReference>
<dbReference type="CDD" id="cd06267">
    <property type="entry name" value="PBP1_LacI_sugar_binding-like"/>
    <property type="match status" value="1"/>
</dbReference>
<dbReference type="InterPro" id="IPR000843">
    <property type="entry name" value="HTH_LacI"/>
</dbReference>
<organism evidence="7 8">
    <name type="scientific">Kribbella solani</name>
    <dbReference type="NCBI Taxonomy" id="236067"/>
    <lineage>
        <taxon>Bacteria</taxon>
        <taxon>Bacillati</taxon>
        <taxon>Actinomycetota</taxon>
        <taxon>Actinomycetes</taxon>
        <taxon>Propionibacteriales</taxon>
        <taxon>Kribbellaceae</taxon>
        <taxon>Kribbella</taxon>
    </lineage>
</organism>
<dbReference type="GO" id="GO:0003700">
    <property type="term" value="F:DNA-binding transcription factor activity"/>
    <property type="evidence" value="ECO:0007669"/>
    <property type="project" value="TreeGrafter"/>
</dbReference>
<keyword evidence="4" id="KW-0804">Transcription</keyword>
<evidence type="ECO:0000313" key="8">
    <source>
        <dbReference type="Proteomes" id="UP000558997"/>
    </source>
</evidence>
<evidence type="ECO:0000256" key="1">
    <source>
        <dbReference type="ARBA" id="ARBA00022491"/>
    </source>
</evidence>
<dbReference type="EMBL" id="JACHNF010000001">
    <property type="protein sequence ID" value="MBB5982665.1"/>
    <property type="molecule type" value="Genomic_DNA"/>
</dbReference>
<sequence>MPDKATRLTQRDIARLANVSQTTVSLVLNNRSDATARIPAETRDRVLKVIRETGYQADPLARRMLKQRNQILGVFTYESVFPSASGDFYHPFLAGIEDCAERLGLDLLLFTSAPVNEGHRRIFHENNRLRIADGCLLLGRDVPHDELARLIAEDYPFVSVGRRDDAGGPVPYVGADYTTATAAIVRQALSLGHRHVAYAGPGATLHDLTASDHLAESSADRIRGFHQAAGPRALTLTTAPRPAALPDDHSSSGSAGATPPDSWAGELLDTLLDRHITAVFVEERADAIALLAAASARGIDVPADLSVIALGDSTRPVATDVDFSGFHIPRRAMGLRAVELLEAILNGTTTPHQVLLPCELTTGTTLTPPSKGH</sequence>
<dbReference type="CDD" id="cd01392">
    <property type="entry name" value="HTH_LacI"/>
    <property type="match status" value="1"/>
</dbReference>
<keyword evidence="8" id="KW-1185">Reference proteome</keyword>
<proteinExistence type="predicted"/>
<accession>A0A841E0Y1</accession>
<dbReference type="PANTHER" id="PTHR30146:SF148">
    <property type="entry name" value="HTH-TYPE TRANSCRIPTIONAL REPRESSOR PURR-RELATED"/>
    <property type="match status" value="1"/>
</dbReference>
<dbReference type="Gene3D" id="3.40.50.2300">
    <property type="match status" value="2"/>
</dbReference>
<dbReference type="PROSITE" id="PS50932">
    <property type="entry name" value="HTH_LACI_2"/>
    <property type="match status" value="1"/>
</dbReference>
<gene>
    <name evidence="7" type="ORF">HDA44_006006</name>
</gene>
<dbReference type="RefSeq" id="WP_184840055.1">
    <property type="nucleotide sequence ID" value="NZ_BAAAVN010000002.1"/>
</dbReference>
<evidence type="ECO:0000256" key="4">
    <source>
        <dbReference type="ARBA" id="ARBA00023163"/>
    </source>
</evidence>
<keyword evidence="2" id="KW-0805">Transcription regulation</keyword>
<evidence type="ECO:0000259" key="6">
    <source>
        <dbReference type="PROSITE" id="PS50932"/>
    </source>
</evidence>
<keyword evidence="1" id="KW-0678">Repressor</keyword>
<dbReference type="Gene3D" id="1.10.260.40">
    <property type="entry name" value="lambda repressor-like DNA-binding domains"/>
    <property type="match status" value="1"/>
</dbReference>
<evidence type="ECO:0000256" key="5">
    <source>
        <dbReference type="SAM" id="MobiDB-lite"/>
    </source>
</evidence>
<dbReference type="Pfam" id="PF00356">
    <property type="entry name" value="LacI"/>
    <property type="match status" value="1"/>
</dbReference>
<dbReference type="Pfam" id="PF13377">
    <property type="entry name" value="Peripla_BP_3"/>
    <property type="match status" value="1"/>
</dbReference>
<dbReference type="InterPro" id="IPR028082">
    <property type="entry name" value="Peripla_BP_I"/>
</dbReference>
<dbReference type="SUPFAM" id="SSF53822">
    <property type="entry name" value="Periplasmic binding protein-like I"/>
    <property type="match status" value="1"/>
</dbReference>
<feature type="domain" description="HTH lacI-type" evidence="6">
    <location>
        <begin position="8"/>
        <end position="66"/>
    </location>
</feature>
<keyword evidence="3 7" id="KW-0238">DNA-binding</keyword>
<dbReference type="PANTHER" id="PTHR30146">
    <property type="entry name" value="LACI-RELATED TRANSCRIPTIONAL REPRESSOR"/>
    <property type="match status" value="1"/>
</dbReference>
<dbReference type="AlphaFoldDB" id="A0A841E0Y1"/>
<protein>
    <submittedName>
        <fullName evidence="7">DNA-binding LacI/PurR family transcriptional regulator</fullName>
    </submittedName>
</protein>
<name>A0A841E0Y1_9ACTN</name>
<reference evidence="7 8" key="1">
    <citation type="submission" date="2020-08" db="EMBL/GenBank/DDBJ databases">
        <title>Sequencing the genomes of 1000 actinobacteria strains.</title>
        <authorList>
            <person name="Klenk H.-P."/>
        </authorList>
    </citation>
    <scope>NUCLEOTIDE SEQUENCE [LARGE SCALE GENOMIC DNA]</scope>
    <source>
        <strain evidence="7 8">DSM 17294</strain>
    </source>
</reference>
<dbReference type="InterPro" id="IPR046335">
    <property type="entry name" value="LacI/GalR-like_sensor"/>
</dbReference>
<dbReference type="Proteomes" id="UP000558997">
    <property type="component" value="Unassembled WGS sequence"/>
</dbReference>
<dbReference type="SMART" id="SM00354">
    <property type="entry name" value="HTH_LACI"/>
    <property type="match status" value="1"/>
</dbReference>
<evidence type="ECO:0000313" key="7">
    <source>
        <dbReference type="EMBL" id="MBB5982665.1"/>
    </source>
</evidence>
<dbReference type="GO" id="GO:0000976">
    <property type="term" value="F:transcription cis-regulatory region binding"/>
    <property type="evidence" value="ECO:0007669"/>
    <property type="project" value="TreeGrafter"/>
</dbReference>
<comment type="caution">
    <text evidence="7">The sequence shown here is derived from an EMBL/GenBank/DDBJ whole genome shotgun (WGS) entry which is preliminary data.</text>
</comment>
<evidence type="ECO:0000256" key="3">
    <source>
        <dbReference type="ARBA" id="ARBA00023125"/>
    </source>
</evidence>
<dbReference type="InterPro" id="IPR010982">
    <property type="entry name" value="Lambda_DNA-bd_dom_sf"/>
</dbReference>